<evidence type="ECO:0000256" key="3">
    <source>
        <dbReference type="ARBA" id="ARBA00022475"/>
    </source>
</evidence>
<dbReference type="Pfam" id="PF12704">
    <property type="entry name" value="MacB_PCD"/>
    <property type="match status" value="1"/>
</dbReference>
<accession>A0A109D630</accession>
<dbReference type="GO" id="GO:0044874">
    <property type="term" value="P:lipoprotein localization to outer membrane"/>
    <property type="evidence" value="ECO:0007669"/>
    <property type="project" value="TreeGrafter"/>
</dbReference>
<dbReference type="InterPro" id="IPR003838">
    <property type="entry name" value="ABC3_permease_C"/>
</dbReference>
<dbReference type="InterPro" id="IPR051447">
    <property type="entry name" value="Lipoprotein-release_system"/>
</dbReference>
<keyword evidence="5 7" id="KW-1133">Transmembrane helix</keyword>
<protein>
    <submittedName>
        <fullName evidence="10">ABC transporter permease</fullName>
    </submittedName>
</protein>
<evidence type="ECO:0000259" key="8">
    <source>
        <dbReference type="Pfam" id="PF02687"/>
    </source>
</evidence>
<evidence type="ECO:0000256" key="7">
    <source>
        <dbReference type="SAM" id="Phobius"/>
    </source>
</evidence>
<dbReference type="Pfam" id="PF02687">
    <property type="entry name" value="FtsX"/>
    <property type="match status" value="1"/>
</dbReference>
<name>A0A109D630_9VIBR</name>
<keyword evidence="11" id="KW-1185">Reference proteome</keyword>
<feature type="transmembrane region" description="Helical" evidence="7">
    <location>
        <begin position="348"/>
        <end position="371"/>
    </location>
</feature>
<evidence type="ECO:0000313" key="10">
    <source>
        <dbReference type="EMBL" id="KWT99575.1"/>
    </source>
</evidence>
<dbReference type="PANTHER" id="PTHR30489">
    <property type="entry name" value="LIPOPROTEIN-RELEASING SYSTEM TRANSMEMBRANE PROTEIN LOLE"/>
    <property type="match status" value="1"/>
</dbReference>
<feature type="transmembrane region" description="Helical" evidence="7">
    <location>
        <begin position="32"/>
        <end position="54"/>
    </location>
</feature>
<dbReference type="AlphaFoldDB" id="A0A109D630"/>
<comment type="caution">
    <text evidence="10">The sequence shown here is derived from an EMBL/GenBank/DDBJ whole genome shotgun (WGS) entry which is preliminary data.</text>
</comment>
<dbReference type="GO" id="GO:0098797">
    <property type="term" value="C:plasma membrane protein complex"/>
    <property type="evidence" value="ECO:0007669"/>
    <property type="project" value="TreeGrafter"/>
</dbReference>
<proteinExistence type="inferred from homology"/>
<evidence type="ECO:0000256" key="5">
    <source>
        <dbReference type="ARBA" id="ARBA00022989"/>
    </source>
</evidence>
<feature type="transmembrane region" description="Helical" evidence="7">
    <location>
        <begin position="391"/>
        <end position="415"/>
    </location>
</feature>
<dbReference type="OrthoDB" id="9770036at2"/>
<evidence type="ECO:0000256" key="6">
    <source>
        <dbReference type="ARBA" id="ARBA00023136"/>
    </source>
</evidence>
<dbReference type="EMBL" id="LMXU01000032">
    <property type="protein sequence ID" value="KWT99575.1"/>
    <property type="molecule type" value="Genomic_DNA"/>
</dbReference>
<feature type="transmembrane region" description="Helical" evidence="7">
    <location>
        <begin position="296"/>
        <end position="315"/>
    </location>
</feature>
<feature type="domain" description="MacB-like periplasmic core" evidence="9">
    <location>
        <begin position="31"/>
        <end position="258"/>
    </location>
</feature>
<keyword evidence="4 7" id="KW-0812">Transmembrane</keyword>
<evidence type="ECO:0000256" key="4">
    <source>
        <dbReference type="ARBA" id="ARBA00022692"/>
    </source>
</evidence>
<sequence>MGELIQRMSTFLLPTSVRLAWLNLLRNGRRSLLSVLIIAIAVFALTSAGGYGLYTYESLRESTARDTGHLTLSTPGYFEQDEDMPLSNGLDNVQALTKSIIGDSDVRGVQPRVYFSGLVSNGSKSTIFMGTGVNEREFDMKGPFLDVRSGQTLSDVKSPRYDSQEPQVMLGTDLARNLKVAVGDWVTLLATTSDGALNAFDFKVQGIYSTGVPELDKRQLYVHITTAQELLASDKVSTLSVFLFETNKTSTVQQRIQTALDRNSASQSEQGTEIEITPWQDRAFFYTKVKDLYDRIFGIMGAVMALVVFVSLFNTMTMSVTERTREIGTLSALGSYPSEIVAGFLKEAGLLAVIGSAIGALVSGLVSVLLLVVDIQMPPPPGRTEGYPLNIYFSLELVGYATLGVLTICLLAAYFSARKGVNKPITEALVYV</sequence>
<dbReference type="Proteomes" id="UP000057389">
    <property type="component" value="Unassembled WGS sequence"/>
</dbReference>
<comment type="similarity">
    <text evidence="2">Belongs to the ABC-4 integral membrane protein family. LolC/E subfamily.</text>
</comment>
<comment type="subcellular location">
    <subcellularLocation>
        <location evidence="1">Cell membrane</location>
        <topology evidence="1">Multi-pass membrane protein</topology>
    </subcellularLocation>
</comment>
<evidence type="ECO:0000313" key="11">
    <source>
        <dbReference type="Proteomes" id="UP000057389"/>
    </source>
</evidence>
<keyword evidence="3" id="KW-1003">Cell membrane</keyword>
<dbReference type="GeneID" id="300180661"/>
<reference evidence="10 11" key="1">
    <citation type="submission" date="2015-11" db="EMBL/GenBank/DDBJ databases">
        <title>Draft WGS of Vibrio toranzoniae.</title>
        <authorList>
            <person name="Lasa A."/>
            <person name="Romalde J.L."/>
        </authorList>
    </citation>
    <scope>NUCLEOTIDE SEQUENCE [LARGE SCALE GENOMIC DNA]</scope>
    <source>
        <strain evidence="10 11">Vb 10.8</strain>
    </source>
</reference>
<feature type="domain" description="ABC3 transporter permease C-terminal" evidence="8">
    <location>
        <begin position="299"/>
        <end position="424"/>
    </location>
</feature>
<organism evidence="10 11">
    <name type="scientific">Vibrio toranzoniae</name>
    <dbReference type="NCBI Taxonomy" id="1194427"/>
    <lineage>
        <taxon>Bacteria</taxon>
        <taxon>Pseudomonadati</taxon>
        <taxon>Pseudomonadota</taxon>
        <taxon>Gammaproteobacteria</taxon>
        <taxon>Vibrionales</taxon>
        <taxon>Vibrionaceae</taxon>
        <taxon>Vibrio</taxon>
    </lineage>
</organism>
<dbReference type="PANTHER" id="PTHR30489:SF0">
    <property type="entry name" value="LIPOPROTEIN-RELEASING SYSTEM TRANSMEMBRANE PROTEIN LOLE"/>
    <property type="match status" value="1"/>
</dbReference>
<evidence type="ECO:0000256" key="2">
    <source>
        <dbReference type="ARBA" id="ARBA00005236"/>
    </source>
</evidence>
<evidence type="ECO:0000259" key="9">
    <source>
        <dbReference type="Pfam" id="PF12704"/>
    </source>
</evidence>
<dbReference type="RefSeq" id="WP_060469106.1">
    <property type="nucleotide sequence ID" value="NZ_AP025515.1"/>
</dbReference>
<gene>
    <name evidence="10" type="ORF">APQ14_14565</name>
</gene>
<keyword evidence="6 7" id="KW-0472">Membrane</keyword>
<evidence type="ECO:0000256" key="1">
    <source>
        <dbReference type="ARBA" id="ARBA00004651"/>
    </source>
</evidence>
<dbReference type="InterPro" id="IPR025857">
    <property type="entry name" value="MacB_PCD"/>
</dbReference>